<organism evidence="3 4">
    <name type="scientific">Scytonema hofmannii FACHB-248</name>
    <dbReference type="NCBI Taxonomy" id="1842502"/>
    <lineage>
        <taxon>Bacteria</taxon>
        <taxon>Bacillati</taxon>
        <taxon>Cyanobacteriota</taxon>
        <taxon>Cyanophyceae</taxon>
        <taxon>Nostocales</taxon>
        <taxon>Scytonemataceae</taxon>
        <taxon>Scytonema</taxon>
    </lineage>
</organism>
<dbReference type="SUPFAM" id="SSF50346">
    <property type="entry name" value="PRC-barrel domain"/>
    <property type="match status" value="1"/>
</dbReference>
<dbReference type="InterPro" id="IPR019060">
    <property type="entry name" value="DUF2382"/>
</dbReference>
<accession>A0ABR8GIZ2</accession>
<comment type="caution">
    <text evidence="3">The sequence shown here is derived from an EMBL/GenBank/DDBJ whole genome shotgun (WGS) entry which is preliminary data.</text>
</comment>
<feature type="domain" description="PRC-barrel" evidence="1">
    <location>
        <begin position="15"/>
        <end position="87"/>
    </location>
</feature>
<proteinExistence type="predicted"/>
<gene>
    <name evidence="3" type="ORF">H6G81_01070</name>
</gene>
<keyword evidence="4" id="KW-1185">Reference proteome</keyword>
<dbReference type="PANTHER" id="PTHR38463">
    <property type="entry name" value="STRESS RESPONSE PROTEIN YSNF"/>
    <property type="match status" value="1"/>
</dbReference>
<evidence type="ECO:0000313" key="4">
    <source>
        <dbReference type="Proteomes" id="UP000660380"/>
    </source>
</evidence>
<evidence type="ECO:0000259" key="2">
    <source>
        <dbReference type="Pfam" id="PF09557"/>
    </source>
</evidence>
<dbReference type="EMBL" id="JACJTA010000001">
    <property type="protein sequence ID" value="MBD2603145.1"/>
    <property type="molecule type" value="Genomic_DNA"/>
</dbReference>
<dbReference type="InterPro" id="IPR052967">
    <property type="entry name" value="Stress_Response_Assoc"/>
</dbReference>
<dbReference type="InterPro" id="IPR011033">
    <property type="entry name" value="PRC_barrel-like_sf"/>
</dbReference>
<feature type="domain" description="DUF2382" evidence="2">
    <location>
        <begin position="196"/>
        <end position="309"/>
    </location>
</feature>
<dbReference type="Gene3D" id="3.90.50.10">
    <property type="entry name" value="Photosynthetic Reaction Center, subunit H, domain 2"/>
    <property type="match status" value="1"/>
</dbReference>
<protein>
    <submittedName>
        <fullName evidence="3">DUF2382 domain-containing protein</fullName>
    </submittedName>
</protein>
<name>A0ABR8GIZ2_9CYAN</name>
<dbReference type="NCBIfam" id="TIGR02271">
    <property type="entry name" value="YsnF/AvaK domain"/>
    <property type="match status" value="1"/>
</dbReference>
<dbReference type="PANTHER" id="PTHR38463:SF1">
    <property type="entry name" value="STRESS RESPONSE PROTEIN YSNF"/>
    <property type="match status" value="1"/>
</dbReference>
<reference evidence="3 4" key="1">
    <citation type="journal article" date="2020" name="ISME J.">
        <title>Comparative genomics reveals insights into cyanobacterial evolution and habitat adaptation.</title>
        <authorList>
            <person name="Chen M.Y."/>
            <person name="Teng W.K."/>
            <person name="Zhao L."/>
            <person name="Hu C.X."/>
            <person name="Zhou Y.K."/>
            <person name="Han B.P."/>
            <person name="Song L.R."/>
            <person name="Shu W.S."/>
        </authorList>
    </citation>
    <scope>NUCLEOTIDE SEQUENCE [LARGE SCALE GENOMIC DNA]</scope>
    <source>
        <strain evidence="3 4">FACHB-248</strain>
    </source>
</reference>
<dbReference type="InterPro" id="IPR014747">
    <property type="entry name" value="Bac_photo_RC_H_C"/>
</dbReference>
<dbReference type="Pfam" id="PF05239">
    <property type="entry name" value="PRC"/>
    <property type="match status" value="1"/>
</dbReference>
<evidence type="ECO:0000259" key="1">
    <source>
        <dbReference type="Pfam" id="PF05239"/>
    </source>
</evidence>
<sequence length="319" mass="36121">MPLHKLEDFDSEYQNVFDDDDIKGKSVYTEGNEEKIGTVSDILVDEDGHFRYFVVDLGFWIFGKKVLLPVGRTRFNHGTDRVYALGMTRQQAEDLPEFSDRLAVDYDYEEKVRGVYRPTTGITGERSLDAPAPLDTTTGLGVGTGLGTAAGLGAAAYQPTPDVDRIVERPTYDRDTYNYQLDSSLYDMNEQDHQTLRLYEERLVANKQRRKTGEVAIGKRVETDTARVSVPVDKERVIVERVTPADAGRTVSPDATAFREGEVARMEIYEETADINKEAFVREEVRVKKVVDQETVEAKETIRREELDVNAPNLPIEER</sequence>
<dbReference type="RefSeq" id="WP_029635638.1">
    <property type="nucleotide sequence ID" value="NZ_JACJTA010000001.1"/>
</dbReference>
<dbReference type="Pfam" id="PF09557">
    <property type="entry name" value="DUF2382"/>
    <property type="match status" value="1"/>
</dbReference>
<evidence type="ECO:0000313" key="3">
    <source>
        <dbReference type="EMBL" id="MBD2603145.1"/>
    </source>
</evidence>
<dbReference type="InterPro" id="IPR027275">
    <property type="entry name" value="PRC-brl_dom"/>
</dbReference>
<dbReference type="Proteomes" id="UP000660380">
    <property type="component" value="Unassembled WGS sequence"/>
</dbReference>